<proteinExistence type="predicted"/>
<evidence type="ECO:0000313" key="2">
    <source>
        <dbReference type="Proteomes" id="UP000507245"/>
    </source>
</evidence>
<dbReference type="InterPro" id="IPR012876">
    <property type="entry name" value="DUF1677_pln"/>
</dbReference>
<organism evidence="1 2">
    <name type="scientific">Prunus armeniaca</name>
    <name type="common">Apricot</name>
    <name type="synonym">Armeniaca vulgaris</name>
    <dbReference type="NCBI Taxonomy" id="36596"/>
    <lineage>
        <taxon>Eukaryota</taxon>
        <taxon>Viridiplantae</taxon>
        <taxon>Streptophyta</taxon>
        <taxon>Embryophyta</taxon>
        <taxon>Tracheophyta</taxon>
        <taxon>Spermatophyta</taxon>
        <taxon>Magnoliopsida</taxon>
        <taxon>eudicotyledons</taxon>
        <taxon>Gunneridae</taxon>
        <taxon>Pentapetalae</taxon>
        <taxon>rosids</taxon>
        <taxon>fabids</taxon>
        <taxon>Rosales</taxon>
        <taxon>Rosaceae</taxon>
        <taxon>Amygdaloideae</taxon>
        <taxon>Amygdaleae</taxon>
        <taxon>Prunus</taxon>
    </lineage>
</organism>
<dbReference type="AlphaFoldDB" id="A0A6J5W4Q6"/>
<dbReference type="EMBL" id="CAEKKB010000001">
    <property type="protein sequence ID" value="CAB4296559.1"/>
    <property type="molecule type" value="Genomic_DNA"/>
</dbReference>
<accession>A0A6J5W4Q6</accession>
<name>A0A6J5W4Q6_PRUAR</name>
<sequence>MKASQSGSPSTAQSEVEKKLVKCYCCELTEECTPEYIAMVKGEASWPLDLRTLCGGDQGRELEVA</sequence>
<keyword evidence="2" id="KW-1185">Reference proteome</keyword>
<dbReference type="Pfam" id="PF07911">
    <property type="entry name" value="DUF1677"/>
    <property type="match status" value="1"/>
</dbReference>
<evidence type="ECO:0000313" key="1">
    <source>
        <dbReference type="EMBL" id="CAB4296559.1"/>
    </source>
</evidence>
<protein>
    <submittedName>
        <fullName evidence="1">Uncharacterized protein</fullName>
    </submittedName>
</protein>
<reference evidence="2" key="1">
    <citation type="journal article" date="2020" name="Genome Biol.">
        <title>Gamete binning: chromosome-level and haplotype-resolved genome assembly enabled by high-throughput single-cell sequencing of gamete genomes.</title>
        <authorList>
            <person name="Campoy J.A."/>
            <person name="Sun H."/>
            <person name="Goel M."/>
            <person name="Jiao W.-B."/>
            <person name="Folz-Donahue K."/>
            <person name="Wang N."/>
            <person name="Rubio M."/>
            <person name="Liu C."/>
            <person name="Kukat C."/>
            <person name="Ruiz D."/>
            <person name="Huettel B."/>
            <person name="Schneeberger K."/>
        </authorList>
    </citation>
    <scope>NUCLEOTIDE SEQUENCE [LARGE SCALE GENOMIC DNA]</scope>
    <source>
        <strain evidence="2">cv. Rojo Pasion</strain>
    </source>
</reference>
<dbReference type="Proteomes" id="UP000507245">
    <property type="component" value="Unassembled WGS sequence"/>
</dbReference>
<gene>
    <name evidence="1" type="ORF">ORAREDHAP_LOCUS8183</name>
</gene>